<keyword evidence="5 7" id="KW-1133">Transmembrane helix</keyword>
<evidence type="ECO:0000313" key="9">
    <source>
        <dbReference type="EMBL" id="ARN72902.1"/>
    </source>
</evidence>
<evidence type="ECO:0000256" key="3">
    <source>
        <dbReference type="ARBA" id="ARBA00022692"/>
    </source>
</evidence>
<dbReference type="KEGG" id="osg:BST96_01550"/>
<dbReference type="Pfam" id="PF02080">
    <property type="entry name" value="TrkA_C"/>
    <property type="match status" value="1"/>
</dbReference>
<feature type="domain" description="RCK C-terminal" evidence="8">
    <location>
        <begin position="298"/>
        <end position="384"/>
    </location>
</feature>
<gene>
    <name evidence="9" type="ORF">BST96_01550</name>
</gene>
<dbReference type="OrthoDB" id="9809303at2"/>
<sequence>MALTPEAFQTLAVIAFCFGLLVFSRYPADAILVAGVALLTLLNIITAEEALVGMSNEGMATVAVLFVVARGLAQTGVVGWVSNSLLGRPKNTAAAQLRLMLPVSAMSTVLNNTPVVAMMVPAVADWAKRNNLNVSQLMMPLSYAAIVGGTCTLVGSSTNLVINGMLTAHSGDTGLRMFDLAWVGVPCVIVVTAFTIAFSRWLLPHRGEKDQQLFGDAREYIVEMEIESDSPLVGKSIEEAGLRQLPGMFLVEIDRDGRLITAVAPNEMLLAGDHLIFAGDVRSVVDLKNIHGLKVAEKQVFKLNSGAHTRCLVEVVISRNFPQLGKSIKDMRFRNLYSAAIIAVARDGERIKTKIGDIYLKPGDTLLLETHDRFVNQQRYSKNFLLVSEIENSRPVRHEQRNLAAAIMLAMVISVAVGFLSMFKAALLAAGLMILTRCIKVQDARESVNWQVILVIAASIGLGGALEKTGAATVIAETMIGLTAHSPVGVLITLFVLTAAFSAVVSNLAAAVLIFPIAIAASQQLDVNLLPFAVTVMIAASACFATPIGYQTNLMVYGPGNYRFGDFMKIGLPLTVMVGITTVLVVPMVWSF</sequence>
<dbReference type="PANTHER" id="PTHR43652">
    <property type="entry name" value="BASIC AMINO ACID ANTIPORTER YFCC-RELATED"/>
    <property type="match status" value="1"/>
</dbReference>
<dbReference type="PROSITE" id="PS51202">
    <property type="entry name" value="RCK_C"/>
    <property type="match status" value="2"/>
</dbReference>
<dbReference type="Proteomes" id="UP000193450">
    <property type="component" value="Chromosome"/>
</dbReference>
<feature type="transmembrane region" description="Helical" evidence="7">
    <location>
        <begin position="30"/>
        <end position="47"/>
    </location>
</feature>
<feature type="transmembrane region" description="Helical" evidence="7">
    <location>
        <begin position="529"/>
        <end position="550"/>
    </location>
</feature>
<reference evidence="9 10" key="1">
    <citation type="submission" date="2016-11" db="EMBL/GenBank/DDBJ databases">
        <title>Trade-off between light-utilization and light-protection in marine flavobacteria.</title>
        <authorList>
            <person name="Kumagai Y."/>
        </authorList>
    </citation>
    <scope>NUCLEOTIDE SEQUENCE [LARGE SCALE GENOMIC DNA]</scope>
    <source>
        <strain evidence="9 10">NBRC 107125</strain>
    </source>
</reference>
<feature type="transmembrane region" description="Helical" evidence="7">
    <location>
        <begin position="448"/>
        <end position="466"/>
    </location>
</feature>
<keyword evidence="10" id="KW-1185">Reference proteome</keyword>
<comment type="subcellular location">
    <subcellularLocation>
        <location evidence="1">Membrane</location>
        <topology evidence="1">Multi-pass membrane protein</topology>
    </subcellularLocation>
</comment>
<feature type="domain" description="RCK C-terminal" evidence="8">
    <location>
        <begin position="209"/>
        <end position="293"/>
    </location>
</feature>
<feature type="transmembrane region" description="Helical" evidence="7">
    <location>
        <begin position="570"/>
        <end position="590"/>
    </location>
</feature>
<feature type="transmembrane region" description="Helical" evidence="7">
    <location>
        <begin position="403"/>
        <end position="436"/>
    </location>
</feature>
<evidence type="ECO:0000313" key="10">
    <source>
        <dbReference type="Proteomes" id="UP000193450"/>
    </source>
</evidence>
<protein>
    <submittedName>
        <fullName evidence="9">SLC13 family permease</fullName>
    </submittedName>
</protein>
<feature type="transmembrane region" description="Helical" evidence="7">
    <location>
        <begin position="7"/>
        <end position="24"/>
    </location>
</feature>
<dbReference type="InterPro" id="IPR004680">
    <property type="entry name" value="Cit_transptr-like_dom"/>
</dbReference>
<dbReference type="RefSeq" id="WP_085756993.1">
    <property type="nucleotide sequence ID" value="NZ_CP019343.1"/>
</dbReference>
<evidence type="ECO:0000256" key="4">
    <source>
        <dbReference type="ARBA" id="ARBA00022737"/>
    </source>
</evidence>
<dbReference type="Gene3D" id="3.30.70.1450">
    <property type="entry name" value="Regulator of K+ conductance, C-terminal domain"/>
    <property type="match status" value="2"/>
</dbReference>
<dbReference type="EMBL" id="CP019343">
    <property type="protein sequence ID" value="ARN72902.1"/>
    <property type="molecule type" value="Genomic_DNA"/>
</dbReference>
<evidence type="ECO:0000259" key="8">
    <source>
        <dbReference type="PROSITE" id="PS51202"/>
    </source>
</evidence>
<keyword evidence="4" id="KW-0677">Repeat</keyword>
<dbReference type="InterPro" id="IPR006037">
    <property type="entry name" value="RCK_C"/>
</dbReference>
<name>A0A1X9N8Y8_9GAMM</name>
<organism evidence="9 10">
    <name type="scientific">Oceanicoccus sagamiensis</name>
    <dbReference type="NCBI Taxonomy" id="716816"/>
    <lineage>
        <taxon>Bacteria</taxon>
        <taxon>Pseudomonadati</taxon>
        <taxon>Pseudomonadota</taxon>
        <taxon>Gammaproteobacteria</taxon>
        <taxon>Cellvibrionales</taxon>
        <taxon>Spongiibacteraceae</taxon>
        <taxon>Oceanicoccus</taxon>
    </lineage>
</organism>
<dbReference type="InterPro" id="IPR051679">
    <property type="entry name" value="DASS-Related_Transporters"/>
</dbReference>
<proteinExistence type="predicted"/>
<evidence type="ECO:0000256" key="2">
    <source>
        <dbReference type="ARBA" id="ARBA00022448"/>
    </source>
</evidence>
<feature type="transmembrane region" description="Helical" evidence="7">
    <location>
        <begin position="59"/>
        <end position="81"/>
    </location>
</feature>
<keyword evidence="3 7" id="KW-0812">Transmembrane</keyword>
<dbReference type="Pfam" id="PF03600">
    <property type="entry name" value="CitMHS"/>
    <property type="match status" value="1"/>
</dbReference>
<feature type="transmembrane region" description="Helical" evidence="7">
    <location>
        <begin position="478"/>
        <end position="497"/>
    </location>
</feature>
<dbReference type="InterPro" id="IPR036721">
    <property type="entry name" value="RCK_C_sf"/>
</dbReference>
<dbReference type="SUPFAM" id="SSF116726">
    <property type="entry name" value="TrkA C-terminal domain-like"/>
    <property type="match status" value="2"/>
</dbReference>
<dbReference type="GO" id="GO:0008324">
    <property type="term" value="F:monoatomic cation transmembrane transporter activity"/>
    <property type="evidence" value="ECO:0007669"/>
    <property type="project" value="InterPro"/>
</dbReference>
<evidence type="ECO:0000256" key="5">
    <source>
        <dbReference type="ARBA" id="ARBA00022989"/>
    </source>
</evidence>
<evidence type="ECO:0000256" key="7">
    <source>
        <dbReference type="SAM" id="Phobius"/>
    </source>
</evidence>
<evidence type="ECO:0000256" key="1">
    <source>
        <dbReference type="ARBA" id="ARBA00004141"/>
    </source>
</evidence>
<dbReference type="PROSITE" id="PS01271">
    <property type="entry name" value="NA_SULFATE"/>
    <property type="match status" value="1"/>
</dbReference>
<accession>A0A1X9N8Y8</accession>
<feature type="transmembrane region" description="Helical" evidence="7">
    <location>
        <begin position="503"/>
        <end position="522"/>
    </location>
</feature>
<feature type="transmembrane region" description="Helical" evidence="7">
    <location>
        <begin position="182"/>
        <end position="203"/>
    </location>
</feature>
<dbReference type="PANTHER" id="PTHR43652:SF2">
    <property type="entry name" value="BASIC AMINO ACID ANTIPORTER YFCC-RELATED"/>
    <property type="match status" value="1"/>
</dbReference>
<evidence type="ECO:0000256" key="6">
    <source>
        <dbReference type="ARBA" id="ARBA00023136"/>
    </source>
</evidence>
<dbReference type="GO" id="GO:0005886">
    <property type="term" value="C:plasma membrane"/>
    <property type="evidence" value="ECO:0007669"/>
    <property type="project" value="TreeGrafter"/>
</dbReference>
<feature type="transmembrane region" description="Helical" evidence="7">
    <location>
        <begin position="101"/>
        <end position="120"/>
    </location>
</feature>
<dbReference type="STRING" id="716816.BST96_01550"/>
<keyword evidence="6 7" id="KW-0472">Membrane</keyword>
<keyword evidence="2" id="KW-0813">Transport</keyword>
<dbReference type="AlphaFoldDB" id="A0A1X9N8Y8"/>
<dbReference type="InterPro" id="IPR031312">
    <property type="entry name" value="Na/sul_symport_CS"/>
</dbReference>
<dbReference type="GO" id="GO:0006813">
    <property type="term" value="P:potassium ion transport"/>
    <property type="evidence" value="ECO:0007669"/>
    <property type="project" value="InterPro"/>
</dbReference>
<feature type="transmembrane region" description="Helical" evidence="7">
    <location>
        <begin position="141"/>
        <end position="162"/>
    </location>
</feature>